<dbReference type="AlphaFoldDB" id="A0A0E9NLR3"/>
<dbReference type="GO" id="GO:0016887">
    <property type="term" value="F:ATP hydrolysis activity"/>
    <property type="evidence" value="ECO:0007669"/>
    <property type="project" value="InterPro"/>
</dbReference>
<evidence type="ECO:0000256" key="1">
    <source>
        <dbReference type="ARBA" id="ARBA00022741"/>
    </source>
</evidence>
<dbReference type="FunFam" id="3.40.50.300:FF:001721">
    <property type="entry name" value="AAA family ATPase, putative"/>
    <property type="match status" value="1"/>
</dbReference>
<dbReference type="InterPro" id="IPR050168">
    <property type="entry name" value="AAA_ATPase_domain"/>
</dbReference>
<dbReference type="InterPro" id="IPR003959">
    <property type="entry name" value="ATPase_AAA_core"/>
</dbReference>
<dbReference type="SMART" id="SM00382">
    <property type="entry name" value="AAA"/>
    <property type="match status" value="2"/>
</dbReference>
<dbReference type="GO" id="GO:0005737">
    <property type="term" value="C:cytoplasm"/>
    <property type="evidence" value="ECO:0007669"/>
    <property type="project" value="TreeGrafter"/>
</dbReference>
<sequence length="809" mass="87275">MPPPKGSSSGPVGLGASNATRLKKKRPTVPKLVGTTTHIPLEIPREPLPEKFIVRPAQTSSTNSRTVQRIGICPSVMKGLGVGAGDLVIVRQEGDDTGRAAVGTAWTGNAYSEPSLVYVPAVLRACGGLSVGDAVTVRKFTDDIFEASEVLLDETTPDVDHSADEALHLYLTEALIDLKHVTSGMSIECIYRGVTRSFIVDSIVAAEPGDMSMNMSQADISVNMSALDLDDEDLTPAGPHVFLITRATSVNVVSHESAEADLEPVGPAREVPDVTYASIGGLGKQIEVLKDMVHLPLLQPEIFTRFAMRPPRGVLLYGPPGTGKTMLLRAVANETKAHIIRISGPSITSKYLGESEQRLRDIFEEANQKQPSIIFIDEVDALAPKRQGGESGEAEGRVVATLLTLMDGMETSGRVVVVAATNRPNAIDEALRRPGRFDKELEVGIPDANARLEILHLQISGMPHELQIDDIENLASRTHGYVGADLAALTRDAAMRAIKRGLSEGIGQDQMRIRRDDLESALTTVRASAMREIFLEPPKVRWSDIGGQEYVKQKLREAVEWPLTHPDTFKRLGVTAPKGVLLYGPPGCSKTLTAKALATEAGLNFMAVKGPEIFNKYVGESERAIREVFRKARAASPSIIFFDEIDAIASSRGGSEGSSDRVLAALLNELDGIEALVNVTILAATNRPDVIDAALMRPGRLDRIIYVAPPDLDARKQILQIQISKMSVAGDISIEELADATDGCSGAEIAALCQRAGLKAMEDNIDAERVEKRHFDGAVRSLVKRITPEVLKPYEDFRNGITTGASLEI</sequence>
<dbReference type="EMBL" id="BACD03000037">
    <property type="protein sequence ID" value="GAO50822.1"/>
    <property type="molecule type" value="Genomic_DNA"/>
</dbReference>
<dbReference type="PANTHER" id="PTHR23077">
    <property type="entry name" value="AAA-FAMILY ATPASE"/>
    <property type="match status" value="1"/>
</dbReference>
<evidence type="ECO:0000313" key="5">
    <source>
        <dbReference type="EMBL" id="GAO50822.1"/>
    </source>
</evidence>
<dbReference type="InterPro" id="IPR041569">
    <property type="entry name" value="AAA_lid_3"/>
</dbReference>
<dbReference type="CDD" id="cd19511">
    <property type="entry name" value="RecA-like_CDC48_r2-like"/>
    <property type="match status" value="1"/>
</dbReference>
<dbReference type="OMA" id="HITSWAN"/>
<organism evidence="5 6">
    <name type="scientific">Saitoella complicata (strain BCRC 22490 / CBS 7301 / JCM 7358 / NBRC 10748 / NRRL Y-17804)</name>
    <dbReference type="NCBI Taxonomy" id="698492"/>
    <lineage>
        <taxon>Eukaryota</taxon>
        <taxon>Fungi</taxon>
        <taxon>Dikarya</taxon>
        <taxon>Ascomycota</taxon>
        <taxon>Taphrinomycotina</taxon>
        <taxon>Taphrinomycotina incertae sedis</taxon>
        <taxon>Saitoella</taxon>
    </lineage>
</organism>
<protein>
    <recommendedName>
        <fullName evidence="4">AAA+ ATPase domain-containing protein</fullName>
    </recommendedName>
</protein>
<feature type="domain" description="AAA+ ATPase" evidence="4">
    <location>
        <begin position="576"/>
        <end position="711"/>
    </location>
</feature>
<comment type="caution">
    <text evidence="5">The sequence shown here is derived from an EMBL/GenBank/DDBJ whole genome shotgun (WGS) entry which is preliminary data.</text>
</comment>
<accession>A0A0E9NLR3</accession>
<dbReference type="InterPro" id="IPR003960">
    <property type="entry name" value="ATPase_AAA_CS"/>
</dbReference>
<feature type="region of interest" description="Disordered" evidence="3">
    <location>
        <begin position="1"/>
        <end position="29"/>
    </location>
</feature>
<feature type="compositionally biased region" description="Low complexity" evidence="3">
    <location>
        <begin position="1"/>
        <end position="15"/>
    </location>
</feature>
<dbReference type="CDD" id="cd19503">
    <property type="entry name" value="RecA-like_CDC48_NLV2_r1-like"/>
    <property type="match status" value="1"/>
</dbReference>
<dbReference type="Proteomes" id="UP000033140">
    <property type="component" value="Unassembled WGS sequence"/>
</dbReference>
<reference evidence="5 6" key="2">
    <citation type="journal article" date="2014" name="J. Gen. Appl. Microbiol.">
        <title>The early diverging ascomycetous budding yeast Saitoella complicata has three histone deacetylases belonging to the Clr6, Hos2, and Rpd3 lineages.</title>
        <authorList>
            <person name="Nishida H."/>
            <person name="Matsumoto T."/>
            <person name="Kondo S."/>
            <person name="Hamamoto M."/>
            <person name="Yoshikawa H."/>
        </authorList>
    </citation>
    <scope>NUCLEOTIDE SEQUENCE [LARGE SCALE GENOMIC DNA]</scope>
    <source>
        <strain evidence="5 6">NRRL Y-17804</strain>
    </source>
</reference>
<dbReference type="Gene3D" id="1.10.8.60">
    <property type="match status" value="2"/>
</dbReference>
<evidence type="ECO:0000256" key="3">
    <source>
        <dbReference type="SAM" id="MobiDB-lite"/>
    </source>
</evidence>
<dbReference type="PROSITE" id="PS00674">
    <property type="entry name" value="AAA"/>
    <property type="match status" value="2"/>
</dbReference>
<dbReference type="GO" id="GO:0005524">
    <property type="term" value="F:ATP binding"/>
    <property type="evidence" value="ECO:0007669"/>
    <property type="project" value="UniProtKB-KW"/>
</dbReference>
<dbReference type="FunFam" id="3.40.50.300:FF:001985">
    <property type="entry name" value="Chromosome 9, whole genome shotgun sequence"/>
    <property type="match status" value="1"/>
</dbReference>
<dbReference type="STRING" id="698492.A0A0E9NLR3"/>
<keyword evidence="2" id="KW-0067">ATP-binding</keyword>
<gene>
    <name evidence="5" type="ORF">G7K_4943-t1</name>
</gene>
<reference evidence="5 6" key="3">
    <citation type="journal article" date="2015" name="Genome Announc.">
        <title>Draft Genome Sequence of the Archiascomycetous Yeast Saitoella complicata.</title>
        <authorList>
            <person name="Yamauchi K."/>
            <person name="Kondo S."/>
            <person name="Hamamoto M."/>
            <person name="Takahashi Y."/>
            <person name="Ogura Y."/>
            <person name="Hayashi T."/>
            <person name="Nishida H."/>
        </authorList>
    </citation>
    <scope>NUCLEOTIDE SEQUENCE [LARGE SCALE GENOMIC DNA]</scope>
    <source>
        <strain evidence="5 6">NRRL Y-17804</strain>
    </source>
</reference>
<keyword evidence="1" id="KW-0547">Nucleotide-binding</keyword>
<keyword evidence="6" id="KW-1185">Reference proteome</keyword>
<evidence type="ECO:0000256" key="2">
    <source>
        <dbReference type="ARBA" id="ARBA00022840"/>
    </source>
</evidence>
<reference evidence="5 6" key="1">
    <citation type="journal article" date="2011" name="J. Gen. Appl. Microbiol.">
        <title>Draft genome sequencing of the enigmatic yeast Saitoella complicata.</title>
        <authorList>
            <person name="Nishida H."/>
            <person name="Hamamoto M."/>
            <person name="Sugiyama J."/>
        </authorList>
    </citation>
    <scope>NUCLEOTIDE SEQUENCE [LARGE SCALE GENOMIC DNA]</scope>
    <source>
        <strain evidence="5 6">NRRL Y-17804</strain>
    </source>
</reference>
<feature type="domain" description="AAA+ ATPase" evidence="4">
    <location>
        <begin position="310"/>
        <end position="447"/>
    </location>
</feature>
<evidence type="ECO:0000313" key="6">
    <source>
        <dbReference type="Proteomes" id="UP000033140"/>
    </source>
</evidence>
<dbReference type="InterPro" id="IPR027417">
    <property type="entry name" value="P-loop_NTPase"/>
</dbReference>
<dbReference type="PANTHER" id="PTHR23077:SF27">
    <property type="entry name" value="ATPASE FAMILY GENE 2 PROTEIN HOMOLOG A"/>
    <property type="match status" value="1"/>
</dbReference>
<dbReference type="InterPro" id="IPR003593">
    <property type="entry name" value="AAA+_ATPase"/>
</dbReference>
<proteinExistence type="predicted"/>
<evidence type="ECO:0000259" key="4">
    <source>
        <dbReference type="SMART" id="SM00382"/>
    </source>
</evidence>
<dbReference type="Pfam" id="PF17862">
    <property type="entry name" value="AAA_lid_3"/>
    <property type="match status" value="2"/>
</dbReference>
<dbReference type="Pfam" id="PF00004">
    <property type="entry name" value="AAA"/>
    <property type="match status" value="2"/>
</dbReference>
<dbReference type="Gene3D" id="3.40.50.300">
    <property type="entry name" value="P-loop containing nucleotide triphosphate hydrolases"/>
    <property type="match status" value="2"/>
</dbReference>
<dbReference type="SUPFAM" id="SSF52540">
    <property type="entry name" value="P-loop containing nucleoside triphosphate hydrolases"/>
    <property type="match status" value="2"/>
</dbReference>
<name>A0A0E9NLR3_SAICN</name>